<dbReference type="RefSeq" id="WP_268918376.1">
    <property type="nucleotide sequence ID" value="NZ_JAPTMY010000038.1"/>
</dbReference>
<dbReference type="EMBL" id="JAPTMY010000038">
    <property type="protein sequence ID" value="MCZ0859084.1"/>
    <property type="molecule type" value="Genomic_DNA"/>
</dbReference>
<evidence type="ECO:0000256" key="1">
    <source>
        <dbReference type="SAM" id="MobiDB-lite"/>
    </source>
</evidence>
<evidence type="ECO:0000259" key="2">
    <source>
        <dbReference type="Pfam" id="PF24705"/>
    </source>
</evidence>
<dbReference type="InterPro" id="IPR056085">
    <property type="entry name" value="DUF7668"/>
</dbReference>
<gene>
    <name evidence="3" type="ORF">OHJ16_13650</name>
</gene>
<reference evidence="3" key="1">
    <citation type="submission" date="2022-10" db="EMBL/GenBank/DDBJ databases">
        <title>Genome sequence of Actinomyces israelii ATCC 10048.</title>
        <authorList>
            <person name="Watt R.M."/>
            <person name="Tong W.M."/>
        </authorList>
    </citation>
    <scope>NUCLEOTIDE SEQUENCE</scope>
    <source>
        <strain evidence="3">ATCC 10048</strain>
    </source>
</reference>
<dbReference type="Proteomes" id="UP001072034">
    <property type="component" value="Unassembled WGS sequence"/>
</dbReference>
<protein>
    <recommendedName>
        <fullName evidence="2">DUF7668 domain-containing protein</fullName>
    </recommendedName>
</protein>
<evidence type="ECO:0000313" key="4">
    <source>
        <dbReference type="Proteomes" id="UP001072034"/>
    </source>
</evidence>
<feature type="region of interest" description="Disordered" evidence="1">
    <location>
        <begin position="106"/>
        <end position="128"/>
    </location>
</feature>
<dbReference type="Pfam" id="PF24705">
    <property type="entry name" value="DUF7668"/>
    <property type="match status" value="1"/>
</dbReference>
<comment type="caution">
    <text evidence="3">The sequence shown here is derived from an EMBL/GenBank/DDBJ whole genome shotgun (WGS) entry which is preliminary data.</text>
</comment>
<accession>A0ABT4ICN2</accession>
<organism evidence="3 4">
    <name type="scientific">Actinomyces israelii</name>
    <dbReference type="NCBI Taxonomy" id="1659"/>
    <lineage>
        <taxon>Bacteria</taxon>
        <taxon>Bacillati</taxon>
        <taxon>Actinomycetota</taxon>
        <taxon>Actinomycetes</taxon>
        <taxon>Actinomycetales</taxon>
        <taxon>Actinomycetaceae</taxon>
        <taxon>Actinomyces</taxon>
    </lineage>
</organism>
<sequence>MVDLVAAGRWDALGGIVPAGCRWEEVRAAVEEQARGRELLALPENLALILRCSPASDDGGRYRFACPLWSRTGALDLELTGTAARDPNGLWRITSLEAPIQQAQSRCDQGLPRVPPSESVSEGDPIPDSVVEPLRRCMDLLAARSWEALEQAAPDSRSAWSDVDRVLDDYGRTYLPVPQDFTRLVYCIRTRDGSYFLECPMWTVQEGRSDLEAHWEATQHPDGSWNLNLQDVLVP</sequence>
<keyword evidence="4" id="KW-1185">Reference proteome</keyword>
<proteinExistence type="predicted"/>
<name>A0ABT4ICN2_9ACTO</name>
<feature type="domain" description="DUF7668" evidence="2">
    <location>
        <begin position="140"/>
        <end position="235"/>
    </location>
</feature>
<evidence type="ECO:0000313" key="3">
    <source>
        <dbReference type="EMBL" id="MCZ0859084.1"/>
    </source>
</evidence>